<feature type="domain" description="RNA polymerase sigma-70 region 2" evidence="6">
    <location>
        <begin position="68"/>
        <end position="135"/>
    </location>
</feature>
<sequence>MSIFGNLSPAGGRGRGNRALRTAVAEEPGPEAVSAPLFAPEAWEPQREEPETARMEAGSNLEEQILVFYREYRPRLYRYLCSLEISSDLADEIVQETFLRLTDQLQAKQNIQTLEGWVIRVAHNLAINASRKMRREMHVAPAGRGAVEQADPAQNPEQAYLEKERLLRMKAALESLNEKQRHCFLMRAQGFHYKDIGLTLGITSQRACALVKKAALRLAAICG</sequence>
<dbReference type="Pfam" id="PF04542">
    <property type="entry name" value="Sigma70_r2"/>
    <property type="match status" value="1"/>
</dbReference>
<evidence type="ECO:0000313" key="9">
    <source>
        <dbReference type="Proteomes" id="UP000264702"/>
    </source>
</evidence>
<evidence type="ECO:0000313" key="8">
    <source>
        <dbReference type="EMBL" id="RFU17203.1"/>
    </source>
</evidence>
<evidence type="ECO:0000256" key="3">
    <source>
        <dbReference type="ARBA" id="ARBA00023082"/>
    </source>
</evidence>
<dbReference type="PANTHER" id="PTHR43133:SF8">
    <property type="entry name" value="RNA POLYMERASE SIGMA FACTOR HI_1459-RELATED"/>
    <property type="match status" value="1"/>
</dbReference>
<dbReference type="InterPro" id="IPR013249">
    <property type="entry name" value="RNA_pol_sigma70_r4_t2"/>
</dbReference>
<dbReference type="InterPro" id="IPR014284">
    <property type="entry name" value="RNA_pol_sigma-70_dom"/>
</dbReference>
<organism evidence="8 9">
    <name type="scientific">Paracidobacterium acidisoli</name>
    <dbReference type="NCBI Taxonomy" id="2303751"/>
    <lineage>
        <taxon>Bacteria</taxon>
        <taxon>Pseudomonadati</taxon>
        <taxon>Acidobacteriota</taxon>
        <taxon>Terriglobia</taxon>
        <taxon>Terriglobales</taxon>
        <taxon>Acidobacteriaceae</taxon>
        <taxon>Paracidobacterium</taxon>
    </lineage>
</organism>
<keyword evidence="9" id="KW-1185">Reference proteome</keyword>
<dbReference type="SUPFAM" id="SSF88659">
    <property type="entry name" value="Sigma3 and sigma4 domains of RNA polymerase sigma factors"/>
    <property type="match status" value="1"/>
</dbReference>
<name>A0A372IRP3_9BACT</name>
<protein>
    <submittedName>
        <fullName evidence="8">RNA polymerase sigma factor</fullName>
    </submittedName>
</protein>
<evidence type="ECO:0000259" key="6">
    <source>
        <dbReference type="Pfam" id="PF04542"/>
    </source>
</evidence>
<proteinExistence type="inferred from homology"/>
<gene>
    <name evidence="8" type="ORF">D0Y96_11020</name>
</gene>
<keyword evidence="4" id="KW-0238">DNA-binding</keyword>
<dbReference type="Pfam" id="PF08281">
    <property type="entry name" value="Sigma70_r4_2"/>
    <property type="match status" value="1"/>
</dbReference>
<dbReference type="GO" id="GO:0006352">
    <property type="term" value="P:DNA-templated transcription initiation"/>
    <property type="evidence" value="ECO:0007669"/>
    <property type="project" value="InterPro"/>
</dbReference>
<evidence type="ECO:0000256" key="4">
    <source>
        <dbReference type="ARBA" id="ARBA00023125"/>
    </source>
</evidence>
<evidence type="ECO:0000256" key="5">
    <source>
        <dbReference type="ARBA" id="ARBA00023163"/>
    </source>
</evidence>
<dbReference type="InterPro" id="IPR039425">
    <property type="entry name" value="RNA_pol_sigma-70-like"/>
</dbReference>
<feature type="domain" description="RNA polymerase sigma factor 70 region 4 type 2" evidence="7">
    <location>
        <begin position="168"/>
        <end position="205"/>
    </location>
</feature>
<dbReference type="SUPFAM" id="SSF88946">
    <property type="entry name" value="Sigma2 domain of RNA polymerase sigma factors"/>
    <property type="match status" value="1"/>
</dbReference>
<accession>A0A372IRP3</accession>
<dbReference type="AlphaFoldDB" id="A0A372IRP3"/>
<dbReference type="Gene3D" id="1.10.10.10">
    <property type="entry name" value="Winged helix-like DNA-binding domain superfamily/Winged helix DNA-binding domain"/>
    <property type="match status" value="1"/>
</dbReference>
<comment type="similarity">
    <text evidence="1">Belongs to the sigma-70 factor family. ECF subfamily.</text>
</comment>
<reference evidence="8 9" key="1">
    <citation type="submission" date="2018-08" db="EMBL/GenBank/DDBJ databases">
        <title>Acidipila sp. 4G-K13, an acidobacterium isolated from forest soil.</title>
        <authorList>
            <person name="Gao Z.-H."/>
            <person name="Qiu L.-H."/>
        </authorList>
    </citation>
    <scope>NUCLEOTIDE SEQUENCE [LARGE SCALE GENOMIC DNA]</scope>
    <source>
        <strain evidence="8 9">4G-K13</strain>
    </source>
</reference>
<dbReference type="InterPro" id="IPR007627">
    <property type="entry name" value="RNA_pol_sigma70_r2"/>
</dbReference>
<dbReference type="Proteomes" id="UP000264702">
    <property type="component" value="Unassembled WGS sequence"/>
</dbReference>
<dbReference type="NCBIfam" id="TIGR02937">
    <property type="entry name" value="sigma70-ECF"/>
    <property type="match status" value="1"/>
</dbReference>
<dbReference type="InterPro" id="IPR036388">
    <property type="entry name" value="WH-like_DNA-bd_sf"/>
</dbReference>
<evidence type="ECO:0000256" key="1">
    <source>
        <dbReference type="ARBA" id="ARBA00010641"/>
    </source>
</evidence>
<keyword evidence="5" id="KW-0804">Transcription</keyword>
<dbReference type="GO" id="GO:0016987">
    <property type="term" value="F:sigma factor activity"/>
    <property type="evidence" value="ECO:0007669"/>
    <property type="project" value="UniProtKB-KW"/>
</dbReference>
<dbReference type="EMBL" id="QVQT01000003">
    <property type="protein sequence ID" value="RFU17203.1"/>
    <property type="molecule type" value="Genomic_DNA"/>
</dbReference>
<keyword evidence="2" id="KW-0805">Transcription regulation</keyword>
<comment type="caution">
    <text evidence="8">The sequence shown here is derived from an EMBL/GenBank/DDBJ whole genome shotgun (WGS) entry which is preliminary data.</text>
</comment>
<dbReference type="Gene3D" id="1.10.1740.10">
    <property type="match status" value="1"/>
</dbReference>
<evidence type="ECO:0000256" key="2">
    <source>
        <dbReference type="ARBA" id="ARBA00023015"/>
    </source>
</evidence>
<dbReference type="GO" id="GO:0003677">
    <property type="term" value="F:DNA binding"/>
    <property type="evidence" value="ECO:0007669"/>
    <property type="project" value="UniProtKB-KW"/>
</dbReference>
<dbReference type="InterPro" id="IPR013324">
    <property type="entry name" value="RNA_pol_sigma_r3/r4-like"/>
</dbReference>
<evidence type="ECO:0000259" key="7">
    <source>
        <dbReference type="Pfam" id="PF08281"/>
    </source>
</evidence>
<dbReference type="PANTHER" id="PTHR43133">
    <property type="entry name" value="RNA POLYMERASE ECF-TYPE SIGMA FACTO"/>
    <property type="match status" value="1"/>
</dbReference>
<keyword evidence="3" id="KW-0731">Sigma factor</keyword>
<dbReference type="InterPro" id="IPR013325">
    <property type="entry name" value="RNA_pol_sigma_r2"/>
</dbReference>